<gene>
    <name evidence="1" type="ORF">PGTUg99_034674</name>
</gene>
<accession>A0A5B0LV87</accession>
<organism evidence="1 2">
    <name type="scientific">Puccinia graminis f. sp. tritici</name>
    <dbReference type="NCBI Taxonomy" id="56615"/>
    <lineage>
        <taxon>Eukaryota</taxon>
        <taxon>Fungi</taxon>
        <taxon>Dikarya</taxon>
        <taxon>Basidiomycota</taxon>
        <taxon>Pucciniomycotina</taxon>
        <taxon>Pucciniomycetes</taxon>
        <taxon>Pucciniales</taxon>
        <taxon>Pucciniaceae</taxon>
        <taxon>Puccinia</taxon>
    </lineage>
</organism>
<dbReference type="Proteomes" id="UP000325313">
    <property type="component" value="Unassembled WGS sequence"/>
</dbReference>
<dbReference type="EMBL" id="VDEP01000506">
    <property type="protein sequence ID" value="KAA1068342.1"/>
    <property type="molecule type" value="Genomic_DNA"/>
</dbReference>
<proteinExistence type="predicted"/>
<dbReference type="AlphaFoldDB" id="A0A5B0LV87"/>
<name>A0A5B0LV87_PUCGR</name>
<feature type="non-terminal residue" evidence="1">
    <location>
        <position position="70"/>
    </location>
</feature>
<sequence>MSAYDVYKFPTFAGWLLGHKANTNKIHAKDGYMATLRYNINLQTNAFVHKNNDTAESAYADARRLKDNPY</sequence>
<reference evidence="1 2" key="1">
    <citation type="submission" date="2019-05" db="EMBL/GenBank/DDBJ databases">
        <title>Emergence of the Ug99 lineage of the wheat stem rust pathogen through somatic hybridization.</title>
        <authorList>
            <person name="Li F."/>
            <person name="Upadhyaya N.M."/>
            <person name="Sperschneider J."/>
            <person name="Matny O."/>
            <person name="Nguyen-Phuc H."/>
            <person name="Mago R."/>
            <person name="Raley C."/>
            <person name="Miller M.E."/>
            <person name="Silverstein K.A.T."/>
            <person name="Henningsen E."/>
            <person name="Hirsch C.D."/>
            <person name="Visser B."/>
            <person name="Pretorius Z.A."/>
            <person name="Steffenson B.J."/>
            <person name="Schwessinger B."/>
            <person name="Dodds P.N."/>
            <person name="Figueroa M."/>
        </authorList>
    </citation>
    <scope>NUCLEOTIDE SEQUENCE [LARGE SCALE GENOMIC DNA]</scope>
    <source>
        <strain evidence="1 2">Ug99</strain>
    </source>
</reference>
<evidence type="ECO:0000313" key="1">
    <source>
        <dbReference type="EMBL" id="KAA1068342.1"/>
    </source>
</evidence>
<protein>
    <submittedName>
        <fullName evidence="1">Uncharacterized protein</fullName>
    </submittedName>
</protein>
<comment type="caution">
    <text evidence="1">The sequence shown here is derived from an EMBL/GenBank/DDBJ whole genome shotgun (WGS) entry which is preliminary data.</text>
</comment>
<evidence type="ECO:0000313" key="2">
    <source>
        <dbReference type="Proteomes" id="UP000325313"/>
    </source>
</evidence>